<keyword evidence="8" id="KW-0472">Membrane</keyword>
<dbReference type="PANTHER" id="PTHR14076:SF3">
    <property type="entry name" value="RECEPTOR ACTIVITY-MODIFYING PROTEIN 1"/>
    <property type="match status" value="1"/>
</dbReference>
<evidence type="ECO:0000256" key="13">
    <source>
        <dbReference type="ARBA" id="ARBA00049674"/>
    </source>
</evidence>
<comment type="subunit">
    <text evidence="13">Heterodimer of CALCRL and RAMP1; the interaction induces allosteric modulation of CALCRL function and CGRP1/CALCA and CGRP2/CALCB ligand specificity. Heterodimer of CALCR and RAMP1; interaction forms the AMYR1 receptor complex for amylin/IAPP and CGRP1/CALCA ligands.</text>
</comment>
<dbReference type="GO" id="GO:0032870">
    <property type="term" value="P:cellular response to hormone stimulus"/>
    <property type="evidence" value="ECO:0007669"/>
    <property type="project" value="TreeGrafter"/>
</dbReference>
<comment type="similarity">
    <text evidence="2">Belongs to the RAMP family.</text>
</comment>
<evidence type="ECO:0000256" key="2">
    <source>
        <dbReference type="ARBA" id="ARBA00007087"/>
    </source>
</evidence>
<name>A0AAV7UGP4_PLEWA</name>
<gene>
    <name evidence="14" type="ORF">NDU88_004501</name>
</gene>
<dbReference type="GO" id="GO:0009986">
    <property type="term" value="C:cell surface"/>
    <property type="evidence" value="ECO:0007669"/>
    <property type="project" value="TreeGrafter"/>
</dbReference>
<dbReference type="GO" id="GO:0005886">
    <property type="term" value="C:plasma membrane"/>
    <property type="evidence" value="ECO:0007669"/>
    <property type="project" value="UniProtKB-SubCell"/>
</dbReference>
<keyword evidence="7" id="KW-1133">Transmembrane helix</keyword>
<organism evidence="14 15">
    <name type="scientific">Pleurodeles waltl</name>
    <name type="common">Iberian ribbed newt</name>
    <dbReference type="NCBI Taxonomy" id="8319"/>
    <lineage>
        <taxon>Eukaryota</taxon>
        <taxon>Metazoa</taxon>
        <taxon>Chordata</taxon>
        <taxon>Craniata</taxon>
        <taxon>Vertebrata</taxon>
        <taxon>Euteleostomi</taxon>
        <taxon>Amphibia</taxon>
        <taxon>Batrachia</taxon>
        <taxon>Caudata</taxon>
        <taxon>Salamandroidea</taxon>
        <taxon>Salamandridae</taxon>
        <taxon>Pleurodelinae</taxon>
        <taxon>Pleurodeles</taxon>
    </lineage>
</organism>
<keyword evidence="6" id="KW-0732">Signal</keyword>
<keyword evidence="10" id="KW-0675">Receptor</keyword>
<dbReference type="EMBL" id="JANPWB010000005">
    <property type="protein sequence ID" value="KAJ1187731.1"/>
    <property type="molecule type" value="Genomic_DNA"/>
</dbReference>
<evidence type="ECO:0000256" key="3">
    <source>
        <dbReference type="ARBA" id="ARBA00022448"/>
    </source>
</evidence>
<evidence type="ECO:0000256" key="11">
    <source>
        <dbReference type="ARBA" id="ARBA00041071"/>
    </source>
</evidence>
<dbReference type="GO" id="GO:0072659">
    <property type="term" value="P:protein localization to plasma membrane"/>
    <property type="evidence" value="ECO:0007669"/>
    <property type="project" value="TreeGrafter"/>
</dbReference>
<evidence type="ECO:0000256" key="10">
    <source>
        <dbReference type="ARBA" id="ARBA00023170"/>
    </source>
</evidence>
<dbReference type="InterPro" id="IPR038126">
    <property type="entry name" value="RAMP_sf"/>
</dbReference>
<keyword evidence="3" id="KW-0813">Transport</keyword>
<keyword evidence="5" id="KW-0812">Transmembrane</keyword>
<evidence type="ECO:0000256" key="7">
    <source>
        <dbReference type="ARBA" id="ARBA00022989"/>
    </source>
</evidence>
<evidence type="ECO:0000256" key="4">
    <source>
        <dbReference type="ARBA" id="ARBA00022475"/>
    </source>
</evidence>
<protein>
    <recommendedName>
        <fullName evidence="11">Receptor activity-modifying protein 1</fullName>
    </recommendedName>
</protein>
<evidence type="ECO:0000256" key="6">
    <source>
        <dbReference type="ARBA" id="ARBA00022729"/>
    </source>
</evidence>
<dbReference type="GO" id="GO:0007186">
    <property type="term" value="P:G protein-coupled receptor signaling pathway"/>
    <property type="evidence" value="ECO:0007669"/>
    <property type="project" value="TreeGrafter"/>
</dbReference>
<accession>A0AAV7UGP4</accession>
<evidence type="ECO:0000256" key="9">
    <source>
        <dbReference type="ARBA" id="ARBA00023157"/>
    </source>
</evidence>
<evidence type="ECO:0000313" key="15">
    <source>
        <dbReference type="Proteomes" id="UP001066276"/>
    </source>
</evidence>
<evidence type="ECO:0000256" key="1">
    <source>
        <dbReference type="ARBA" id="ARBA00004251"/>
    </source>
</evidence>
<comment type="subcellular location">
    <subcellularLocation>
        <location evidence="1">Cell membrane</location>
        <topology evidence="1">Single-pass type I membrane protein</topology>
    </subcellularLocation>
</comment>
<keyword evidence="15" id="KW-1185">Reference proteome</keyword>
<dbReference type="GO" id="GO:0006886">
    <property type="term" value="P:intracellular protein transport"/>
    <property type="evidence" value="ECO:0007669"/>
    <property type="project" value="InterPro"/>
</dbReference>
<evidence type="ECO:0000256" key="8">
    <source>
        <dbReference type="ARBA" id="ARBA00023136"/>
    </source>
</evidence>
<keyword evidence="9" id="KW-1015">Disulfide bond</keyword>
<comment type="function">
    <text evidence="12">Accessory protein that interacts with and modulates the function of G-protein coupled receptors including calcitonin gene-related peptide type 1 receptor (CALCRL) and calcitonin receptor (CALCR). Required for the transport of CALCRL to the plasma membrane. Together with CALCRL, form the receptor complex for the calcitonin gene-related peptides CGRP1/CALCA and CGRP2/CALCB. Together with CALCR, form the AMYR1 receptor complex for amylin/IAPP and CGRP1/CALCA.</text>
</comment>
<dbReference type="InterPro" id="IPR006985">
    <property type="entry name" value="RAMP"/>
</dbReference>
<comment type="caution">
    <text evidence="14">The sequence shown here is derived from an EMBL/GenBank/DDBJ whole genome shotgun (WGS) entry which is preliminary data.</text>
</comment>
<dbReference type="GO" id="GO:0015026">
    <property type="term" value="F:coreceptor activity"/>
    <property type="evidence" value="ECO:0007669"/>
    <property type="project" value="InterPro"/>
</dbReference>
<reference evidence="14" key="1">
    <citation type="journal article" date="2022" name="bioRxiv">
        <title>Sequencing and chromosome-scale assembly of the giantPleurodeles waltlgenome.</title>
        <authorList>
            <person name="Brown T."/>
            <person name="Elewa A."/>
            <person name="Iarovenko S."/>
            <person name="Subramanian E."/>
            <person name="Araus A.J."/>
            <person name="Petzold A."/>
            <person name="Susuki M."/>
            <person name="Suzuki K.-i.T."/>
            <person name="Hayashi T."/>
            <person name="Toyoda A."/>
            <person name="Oliveira C."/>
            <person name="Osipova E."/>
            <person name="Leigh N.D."/>
            <person name="Simon A."/>
            <person name="Yun M.H."/>
        </authorList>
    </citation>
    <scope>NUCLEOTIDE SEQUENCE</scope>
    <source>
        <strain evidence="14">20211129_DDA</strain>
        <tissue evidence="14">Liver</tissue>
    </source>
</reference>
<proteinExistence type="inferred from homology"/>
<dbReference type="GO" id="GO:0008277">
    <property type="term" value="P:regulation of G protein-coupled receptor signaling pathway"/>
    <property type="evidence" value="ECO:0007669"/>
    <property type="project" value="InterPro"/>
</dbReference>
<dbReference type="PANTHER" id="PTHR14076">
    <property type="entry name" value="RECEPTOR ACTIVITY MODIFYING PROTEIN RAMP"/>
    <property type="match status" value="1"/>
</dbReference>
<dbReference type="AlphaFoldDB" id="A0AAV7UGP4"/>
<dbReference type="GO" id="GO:0031623">
    <property type="term" value="P:receptor internalization"/>
    <property type="evidence" value="ECO:0007669"/>
    <property type="project" value="TreeGrafter"/>
</dbReference>
<evidence type="ECO:0000313" key="14">
    <source>
        <dbReference type="EMBL" id="KAJ1187731.1"/>
    </source>
</evidence>
<sequence length="118" mass="13227">MYCMMQGLQCIPKDIARLVVQWGPTTRRRQQLGNGSQPISLSSVTLMGGVPRAPTPGLPSVMQGTDFYKPQAHHFIIVAACDNDIYAQLLEEFCLAKFTFDMESLGQRLWCDWDEAMG</sequence>
<dbReference type="Gene3D" id="1.10.150.510">
    <property type="entry name" value="Receptor activity modifying family"/>
    <property type="match status" value="1"/>
</dbReference>
<keyword evidence="4" id="KW-1003">Cell membrane</keyword>
<dbReference type="Proteomes" id="UP001066276">
    <property type="component" value="Chromosome 3_1"/>
</dbReference>
<evidence type="ECO:0000256" key="12">
    <source>
        <dbReference type="ARBA" id="ARBA00049570"/>
    </source>
</evidence>
<evidence type="ECO:0000256" key="5">
    <source>
        <dbReference type="ARBA" id="ARBA00022692"/>
    </source>
</evidence>
<dbReference type="GO" id="GO:0043235">
    <property type="term" value="C:receptor complex"/>
    <property type="evidence" value="ECO:0007669"/>
    <property type="project" value="TreeGrafter"/>
</dbReference>
<dbReference type="GO" id="GO:0006816">
    <property type="term" value="P:calcium ion transport"/>
    <property type="evidence" value="ECO:0007669"/>
    <property type="project" value="TreeGrafter"/>
</dbReference>